<dbReference type="PANTHER" id="PTHR30290">
    <property type="entry name" value="PERIPLASMIC BINDING COMPONENT OF ABC TRANSPORTER"/>
    <property type="match status" value="1"/>
</dbReference>
<dbReference type="OrthoDB" id="7888869at2"/>
<dbReference type="KEGG" id="mprt:ET475_14085"/>
<feature type="domain" description="Solute-binding protein family 5" evidence="2">
    <location>
        <begin position="163"/>
        <end position="526"/>
    </location>
</feature>
<feature type="transmembrane region" description="Helical" evidence="1">
    <location>
        <begin position="59"/>
        <end position="77"/>
    </location>
</feature>
<dbReference type="GO" id="GO:0043190">
    <property type="term" value="C:ATP-binding cassette (ABC) transporter complex"/>
    <property type="evidence" value="ECO:0007669"/>
    <property type="project" value="InterPro"/>
</dbReference>
<dbReference type="Pfam" id="PF00496">
    <property type="entry name" value="SBP_bac_5"/>
    <property type="match status" value="1"/>
</dbReference>
<keyword evidence="1" id="KW-0812">Transmembrane</keyword>
<dbReference type="PIRSF" id="PIRSF002741">
    <property type="entry name" value="MppA"/>
    <property type="match status" value="1"/>
</dbReference>
<dbReference type="Proteomes" id="UP000293995">
    <property type="component" value="Chromosome"/>
</dbReference>
<evidence type="ECO:0000259" key="2">
    <source>
        <dbReference type="Pfam" id="PF00496"/>
    </source>
</evidence>
<dbReference type="InterPro" id="IPR039424">
    <property type="entry name" value="SBP_5"/>
</dbReference>
<keyword evidence="1" id="KW-1133">Transmembrane helix</keyword>
<dbReference type="GO" id="GO:0015833">
    <property type="term" value="P:peptide transport"/>
    <property type="evidence" value="ECO:0007669"/>
    <property type="project" value="TreeGrafter"/>
</dbReference>
<dbReference type="AlphaFoldDB" id="A0A4P6EFE2"/>
<gene>
    <name evidence="3" type="ORF">ET475_14085</name>
</gene>
<dbReference type="SUPFAM" id="SSF53850">
    <property type="entry name" value="Periplasmic binding protein-like II"/>
    <property type="match status" value="1"/>
</dbReference>
<reference evidence="3 4" key="1">
    <citation type="submission" date="2019-01" db="EMBL/GenBank/DDBJ databases">
        <title>Genome sequencing of strain DFW100M-13.</title>
        <authorList>
            <person name="Heo J."/>
            <person name="Kim S.-J."/>
            <person name="Kim J.-S."/>
            <person name="Hong S.-B."/>
            <person name="Kwon S.-W."/>
        </authorList>
    </citation>
    <scope>NUCLEOTIDE SEQUENCE [LARGE SCALE GENOMIC DNA]</scope>
    <source>
        <strain evidence="3 4">DFW100M-13</strain>
    </source>
</reference>
<evidence type="ECO:0000256" key="1">
    <source>
        <dbReference type="SAM" id="Phobius"/>
    </source>
</evidence>
<dbReference type="EMBL" id="CP035494">
    <property type="protein sequence ID" value="QAY61005.1"/>
    <property type="molecule type" value="Genomic_DNA"/>
</dbReference>
<accession>A0A4P6EFE2</accession>
<dbReference type="Gene3D" id="3.10.105.10">
    <property type="entry name" value="Dipeptide-binding Protein, Domain 3"/>
    <property type="match status" value="1"/>
</dbReference>
<evidence type="ECO:0000313" key="3">
    <source>
        <dbReference type="EMBL" id="QAY61005.1"/>
    </source>
</evidence>
<proteinExistence type="predicted"/>
<sequence length="622" mass="67144">MPSARSAMRAIPNSSTTTATLSPAITWIGTHWSSVDGRFDSRPQRRDIQKKRKHMNRRTTALAAVAVLSVAGLALAGCAQPNAKPTNGAGETEAPQLPLVGWTDVPASNLEQGGTLSLAVLSSGTDEGNWNIATSLGANVEVVNMQAPIMGTPYKATKDGAVEPDPNYATSIELTSDDPQTVDVKLNDKAVWEDGTPLTANDYEATFAALSGKNDKFDIASSAGFDKVASFDVKSDYEFSFTFSSPYADWQALLTQPAVPADIAKDPAKWGGYTTKPLPSSGPYVMSKIDNNAKVYTETPNPKWWGDAPKLDKITWTVIDQGSQAQAFANNEINAVDNVQDVDTYTAALKKSGAKALNSGGLTYSQVTFNGLQAPLDDANVRKAVAQAIDRELISKTANSPLGVEATTNGNWIYMPGQKGYTDTVGEKLPYDLDAAKKLLTDAGWANADGKWTKDGTELKLSVIVPQGTKSNELRAQQIQSSLKKIDIDVTLDEVPSADYFTNIQNGKYEMATFSWQGTLFPVSSTESLFYPAQKPGGNGQNFAFVSDDRLGDLWTQANAELDPEKRLKITQQINEVIADYMPMLPFYPSPNISIVDSNLANYGPSTFMGWASDWTKVGFTK</sequence>
<dbReference type="CDD" id="cd08501">
    <property type="entry name" value="PBP2_Lpqw"/>
    <property type="match status" value="1"/>
</dbReference>
<dbReference type="GO" id="GO:1904680">
    <property type="term" value="F:peptide transmembrane transporter activity"/>
    <property type="evidence" value="ECO:0007669"/>
    <property type="project" value="TreeGrafter"/>
</dbReference>
<dbReference type="PANTHER" id="PTHR30290:SF65">
    <property type="entry name" value="MONOACYL PHOSPHATIDYLINOSITOL TETRAMANNOSIDE-BINDING PROTEIN LPQW-RELATED"/>
    <property type="match status" value="1"/>
</dbReference>
<dbReference type="Gene3D" id="3.40.190.10">
    <property type="entry name" value="Periplasmic binding protein-like II"/>
    <property type="match status" value="1"/>
</dbReference>
<evidence type="ECO:0000313" key="4">
    <source>
        <dbReference type="Proteomes" id="UP000293995"/>
    </source>
</evidence>
<keyword evidence="4" id="KW-1185">Reference proteome</keyword>
<protein>
    <submittedName>
        <fullName evidence="3">ABC transporter family substrate-binding protein</fullName>
    </submittedName>
</protein>
<dbReference type="InterPro" id="IPR000914">
    <property type="entry name" value="SBP_5_dom"/>
</dbReference>
<organism evidence="3 4">
    <name type="scientific">Microbacterium protaetiae</name>
    <dbReference type="NCBI Taxonomy" id="2509458"/>
    <lineage>
        <taxon>Bacteria</taxon>
        <taxon>Bacillati</taxon>
        <taxon>Actinomycetota</taxon>
        <taxon>Actinomycetes</taxon>
        <taxon>Micrococcales</taxon>
        <taxon>Microbacteriaceae</taxon>
        <taxon>Microbacterium</taxon>
    </lineage>
</organism>
<keyword evidence="1" id="KW-0472">Membrane</keyword>
<name>A0A4P6EFE2_9MICO</name>
<dbReference type="InterPro" id="IPR030678">
    <property type="entry name" value="Peptide/Ni-bd"/>
</dbReference>
<dbReference type="GO" id="GO:0042597">
    <property type="term" value="C:periplasmic space"/>
    <property type="evidence" value="ECO:0007669"/>
    <property type="project" value="UniProtKB-ARBA"/>
</dbReference>